<accession>A0A183EBU5</accession>
<name>A0A183EBU5_9BILA</name>
<evidence type="ECO:0000313" key="2">
    <source>
        <dbReference type="EMBL" id="VDN31740.1"/>
    </source>
</evidence>
<evidence type="ECO:0000313" key="3">
    <source>
        <dbReference type="Proteomes" id="UP000271098"/>
    </source>
</evidence>
<reference evidence="2 3" key="2">
    <citation type="submission" date="2018-11" db="EMBL/GenBank/DDBJ databases">
        <authorList>
            <consortium name="Pathogen Informatics"/>
        </authorList>
    </citation>
    <scope>NUCLEOTIDE SEQUENCE [LARGE SCALE GENOMIC DNA]</scope>
</reference>
<keyword evidence="3" id="KW-1185">Reference proteome</keyword>
<dbReference type="OrthoDB" id="60033at2759"/>
<feature type="region of interest" description="Disordered" evidence="1">
    <location>
        <begin position="1"/>
        <end position="21"/>
    </location>
</feature>
<sequence>MTPIDKSSLARSESDQEHLEFSHPSFIQQHPHLLANIKRKSPGVRNNENTSMNIPTRELNVLLGEIRQLREKQRAMETKMTHLVKYASLYRSTSYFVTSISYLFIVCDMRIVGTDRRVF</sequence>
<proteinExistence type="predicted"/>
<dbReference type="EMBL" id="UYRT01086768">
    <property type="protein sequence ID" value="VDN31740.1"/>
    <property type="molecule type" value="Genomic_DNA"/>
</dbReference>
<dbReference type="WBParaSite" id="GPUH_0001846101-mRNA-1">
    <property type="protein sequence ID" value="GPUH_0001846101-mRNA-1"/>
    <property type="gene ID" value="GPUH_0001846101"/>
</dbReference>
<dbReference type="AlphaFoldDB" id="A0A183EBU5"/>
<protein>
    <submittedName>
        <fullName evidence="4">CCDC92 domain-containing protein</fullName>
    </submittedName>
</protein>
<gene>
    <name evidence="2" type="ORF">GPUH_LOCUS18437</name>
</gene>
<dbReference type="Proteomes" id="UP000271098">
    <property type="component" value="Unassembled WGS sequence"/>
</dbReference>
<evidence type="ECO:0000313" key="4">
    <source>
        <dbReference type="WBParaSite" id="GPUH_0001846101-mRNA-1"/>
    </source>
</evidence>
<dbReference type="Gene3D" id="1.10.10.10">
    <property type="entry name" value="Winged helix-like DNA-binding domain superfamily/Winged helix DNA-binding domain"/>
    <property type="match status" value="1"/>
</dbReference>
<reference evidence="4" key="1">
    <citation type="submission" date="2016-06" db="UniProtKB">
        <authorList>
            <consortium name="WormBaseParasite"/>
        </authorList>
    </citation>
    <scope>IDENTIFICATION</scope>
</reference>
<organism evidence="4">
    <name type="scientific">Gongylonema pulchrum</name>
    <dbReference type="NCBI Taxonomy" id="637853"/>
    <lineage>
        <taxon>Eukaryota</taxon>
        <taxon>Metazoa</taxon>
        <taxon>Ecdysozoa</taxon>
        <taxon>Nematoda</taxon>
        <taxon>Chromadorea</taxon>
        <taxon>Rhabditida</taxon>
        <taxon>Spirurina</taxon>
        <taxon>Spiruromorpha</taxon>
        <taxon>Spiruroidea</taxon>
        <taxon>Gongylonematidae</taxon>
        <taxon>Gongylonema</taxon>
    </lineage>
</organism>
<dbReference type="InterPro" id="IPR036388">
    <property type="entry name" value="WH-like_DNA-bd_sf"/>
</dbReference>
<feature type="compositionally biased region" description="Basic and acidic residues" evidence="1">
    <location>
        <begin position="12"/>
        <end position="21"/>
    </location>
</feature>
<evidence type="ECO:0000256" key="1">
    <source>
        <dbReference type="SAM" id="MobiDB-lite"/>
    </source>
</evidence>